<proteinExistence type="predicted"/>
<dbReference type="RefSeq" id="WP_003887967.1">
    <property type="nucleotide sequence ID" value="NZ_ANBO01000042.1"/>
</dbReference>
<dbReference type="AlphaFoldDB" id="A0A5N5V7N4"/>
<sequence>MTTIRTRIASIFAIPFVMAGLLAAAFGFSAAAHAGTYTPDNTPRPGLVATPQTHAHPQGTIHHHGGHFHVQNLFS</sequence>
<comment type="caution">
    <text evidence="3">The sequence shown here is derived from an EMBL/GenBank/DDBJ whole genome shotgun (WGS) entry which is preliminary data.</text>
</comment>
<feature type="region of interest" description="Disordered" evidence="1">
    <location>
        <begin position="39"/>
        <end position="62"/>
    </location>
</feature>
<feature type="chain" id="PRO_5024308244" description="Secreted protein" evidence="2">
    <location>
        <begin position="35"/>
        <end position="75"/>
    </location>
</feature>
<keyword evidence="2" id="KW-0732">Signal</keyword>
<evidence type="ECO:0008006" key="5">
    <source>
        <dbReference type="Google" id="ProtNLM"/>
    </source>
</evidence>
<gene>
    <name evidence="3" type="ORF">MPHL21000_06755</name>
</gene>
<dbReference type="EMBL" id="ANBP01000006">
    <property type="protein sequence ID" value="KAB7757816.1"/>
    <property type="molecule type" value="Genomic_DNA"/>
</dbReference>
<name>A0A5N5V7N4_MYCPH</name>
<protein>
    <recommendedName>
        <fullName evidence="5">Secreted protein</fullName>
    </recommendedName>
</protein>
<evidence type="ECO:0000313" key="3">
    <source>
        <dbReference type="EMBL" id="KAB7757816.1"/>
    </source>
</evidence>
<keyword evidence="4" id="KW-1185">Reference proteome</keyword>
<organism evidence="3 4">
    <name type="scientific">Mycolicibacterium phlei DSM 43239 = CCUG 21000</name>
    <dbReference type="NCBI Taxonomy" id="1226750"/>
    <lineage>
        <taxon>Bacteria</taxon>
        <taxon>Bacillati</taxon>
        <taxon>Actinomycetota</taxon>
        <taxon>Actinomycetes</taxon>
        <taxon>Mycobacteriales</taxon>
        <taxon>Mycobacteriaceae</taxon>
        <taxon>Mycolicibacterium</taxon>
    </lineage>
</organism>
<evidence type="ECO:0000313" key="4">
    <source>
        <dbReference type="Proteomes" id="UP000325690"/>
    </source>
</evidence>
<dbReference type="GeneID" id="74301562"/>
<dbReference type="Proteomes" id="UP000325690">
    <property type="component" value="Unassembled WGS sequence"/>
</dbReference>
<feature type="signal peptide" evidence="2">
    <location>
        <begin position="1"/>
        <end position="34"/>
    </location>
</feature>
<evidence type="ECO:0000256" key="1">
    <source>
        <dbReference type="SAM" id="MobiDB-lite"/>
    </source>
</evidence>
<reference evidence="3 4" key="1">
    <citation type="submission" date="2012-10" db="EMBL/GenBank/DDBJ databases">
        <title>The draft sequence of the Mycobacterium pheli genome.</title>
        <authorList>
            <person name="Pettersson B.M.F."/>
            <person name="Das S."/>
            <person name="Dasgupta S."/>
            <person name="Bhattacharya A."/>
            <person name="Kirsebom L.A."/>
        </authorList>
    </citation>
    <scope>NUCLEOTIDE SEQUENCE [LARGE SCALE GENOMIC DNA]</scope>
    <source>
        <strain evidence="3 4">CCUG 21000</strain>
    </source>
</reference>
<evidence type="ECO:0000256" key="2">
    <source>
        <dbReference type="SAM" id="SignalP"/>
    </source>
</evidence>
<accession>A0A5N5V7N4</accession>